<keyword evidence="2" id="KW-0472">Membrane</keyword>
<name>A0A8H3AEQ8_9AGAM</name>
<feature type="compositionally biased region" description="Basic and acidic residues" evidence="1">
    <location>
        <begin position="302"/>
        <end position="314"/>
    </location>
</feature>
<feature type="transmembrane region" description="Helical" evidence="2">
    <location>
        <begin position="173"/>
        <end position="193"/>
    </location>
</feature>
<evidence type="ECO:0000313" key="4">
    <source>
        <dbReference type="Proteomes" id="UP000663888"/>
    </source>
</evidence>
<dbReference type="Proteomes" id="UP000663888">
    <property type="component" value="Unassembled WGS sequence"/>
</dbReference>
<protein>
    <submittedName>
        <fullName evidence="3">Uncharacterized protein</fullName>
    </submittedName>
</protein>
<evidence type="ECO:0000256" key="2">
    <source>
        <dbReference type="SAM" id="Phobius"/>
    </source>
</evidence>
<gene>
    <name evidence="3" type="ORF">RDB_LOCUS28082</name>
</gene>
<comment type="caution">
    <text evidence="3">The sequence shown here is derived from an EMBL/GenBank/DDBJ whole genome shotgun (WGS) entry which is preliminary data.</text>
</comment>
<evidence type="ECO:0000256" key="1">
    <source>
        <dbReference type="SAM" id="MobiDB-lite"/>
    </source>
</evidence>
<feature type="transmembrane region" description="Helical" evidence="2">
    <location>
        <begin position="199"/>
        <end position="218"/>
    </location>
</feature>
<dbReference type="EMBL" id="CAJMWX010000733">
    <property type="protein sequence ID" value="CAE6425453.1"/>
    <property type="molecule type" value="Genomic_DNA"/>
</dbReference>
<keyword evidence="2" id="KW-0812">Transmembrane</keyword>
<reference evidence="3" key="1">
    <citation type="submission" date="2021-01" db="EMBL/GenBank/DDBJ databases">
        <authorList>
            <person name="Kaushik A."/>
        </authorList>
    </citation>
    <scope>NUCLEOTIDE SEQUENCE</scope>
    <source>
        <strain evidence="3">AG4-R118</strain>
    </source>
</reference>
<evidence type="ECO:0000313" key="3">
    <source>
        <dbReference type="EMBL" id="CAE6425453.1"/>
    </source>
</evidence>
<accession>A0A8H3AEQ8</accession>
<keyword evidence="2" id="KW-1133">Transmembrane helix</keyword>
<proteinExistence type="predicted"/>
<feature type="region of interest" description="Disordered" evidence="1">
    <location>
        <begin position="292"/>
        <end position="314"/>
    </location>
</feature>
<sequence length="314" mass="35006">MSIWGSGNYTREYWNPAAYRIEARPAAGTLDRSLFGSQIHHIWLMNSRELNSTDLSQSNLGEVRAYLPPFKPLLGSHTTAEANLITRRLIKSSIMKETLSVAKPEYRTLSLYPIVESSVTTVNSSDVNMTIATIHPSLTSGRMYHRNRPENWNPKDFLPNVCDYIEDYRSSTIFDVIGSVGGLFALLQTAHMLLFGRPLFWGLFGAMTITPFGLLGRFSSSGFKQRLSEEYHGRSDDGTGTIKIDKFLRDFVIDFGPADRDLQKSPNTETMPLSAALVSPDDESTSKVVLLAQMSPDAGGTPRKEDDVGREPYP</sequence>
<dbReference type="AlphaFoldDB" id="A0A8H3AEQ8"/>
<organism evidence="3 4">
    <name type="scientific">Rhizoctonia solani</name>
    <dbReference type="NCBI Taxonomy" id="456999"/>
    <lineage>
        <taxon>Eukaryota</taxon>
        <taxon>Fungi</taxon>
        <taxon>Dikarya</taxon>
        <taxon>Basidiomycota</taxon>
        <taxon>Agaricomycotina</taxon>
        <taxon>Agaricomycetes</taxon>
        <taxon>Cantharellales</taxon>
        <taxon>Ceratobasidiaceae</taxon>
        <taxon>Rhizoctonia</taxon>
    </lineage>
</organism>